<evidence type="ECO:0000256" key="3">
    <source>
        <dbReference type="ARBA" id="ARBA00022777"/>
    </source>
</evidence>
<dbReference type="SUPFAM" id="SSF54211">
    <property type="entry name" value="Ribosomal protein S5 domain 2-like"/>
    <property type="match status" value="1"/>
</dbReference>
<keyword evidence="2" id="KW-0547">Nucleotide-binding</keyword>
<proteinExistence type="predicted"/>
<keyword evidence="1" id="KW-0808">Transferase</keyword>
<evidence type="ECO:0000313" key="6">
    <source>
        <dbReference type="EMBL" id="CUN57126.1"/>
    </source>
</evidence>
<name>A0A173Y1I5_9FIRM</name>
<protein>
    <submittedName>
        <fullName evidence="6">Homoserine kinase</fullName>
    </submittedName>
</protein>
<dbReference type="PANTHER" id="PTHR43527">
    <property type="entry name" value="4-DIPHOSPHOCYTIDYL-2-C-METHYL-D-ERYTHRITOL KINASE, CHLOROPLASTIC"/>
    <property type="match status" value="1"/>
</dbReference>
<keyword evidence="3 6" id="KW-0418">Kinase</keyword>
<dbReference type="GO" id="GO:0050515">
    <property type="term" value="F:4-(cytidine 5'-diphospho)-2-C-methyl-D-erythritol kinase activity"/>
    <property type="evidence" value="ECO:0007669"/>
    <property type="project" value="TreeGrafter"/>
</dbReference>
<evidence type="ECO:0000256" key="2">
    <source>
        <dbReference type="ARBA" id="ARBA00022741"/>
    </source>
</evidence>
<dbReference type="eggNOG" id="COG4542">
    <property type="taxonomic scope" value="Bacteria"/>
</dbReference>
<dbReference type="Pfam" id="PF00288">
    <property type="entry name" value="GHMP_kinases_N"/>
    <property type="match status" value="1"/>
</dbReference>
<sequence length="295" mass="31774">MDSMDVMEVLDVTVRVPGSCGELLQGWHRGEPFLVTCPIARYTTVRAATSLQGLIGLGEKTRCALQLYLREAGIEKFPFGMQLTSELPRGKGMASSSADIAAVLAAASLALGRPLAPEAILHLAVQVEPTDAVFLPGIVCLNQVTGRVQRVYRRLSHPYLTIFDTGGTVDTADCHACAAIAGERGSRPWTDLLEALAEGERRMAEAATQSALWNQARLPKHCLEALLQQARDIGALGLVAAHSGTVIGVIWPSQMARGQIECRSAHLVRQFPELTCLGISLMRSGGIEYMRKDDA</sequence>
<dbReference type="GO" id="GO:0005524">
    <property type="term" value="F:ATP binding"/>
    <property type="evidence" value="ECO:0007669"/>
    <property type="project" value="UniProtKB-KW"/>
</dbReference>
<dbReference type="Gene3D" id="3.30.230.10">
    <property type="match status" value="1"/>
</dbReference>
<dbReference type="InterPro" id="IPR020568">
    <property type="entry name" value="Ribosomal_Su5_D2-typ_SF"/>
</dbReference>
<dbReference type="EMBL" id="CYYU01000003">
    <property type="protein sequence ID" value="CUN57126.1"/>
    <property type="molecule type" value="Genomic_DNA"/>
</dbReference>
<evidence type="ECO:0000259" key="5">
    <source>
        <dbReference type="Pfam" id="PF00288"/>
    </source>
</evidence>
<accession>A0A173Y1I5</accession>
<dbReference type="InterPro" id="IPR014721">
    <property type="entry name" value="Ribsml_uS5_D2-typ_fold_subgr"/>
</dbReference>
<dbReference type="Proteomes" id="UP000095546">
    <property type="component" value="Unassembled WGS sequence"/>
</dbReference>
<dbReference type="AlphaFoldDB" id="A0A173Y1I5"/>
<dbReference type="STRING" id="187979.ERS852385_00792"/>
<evidence type="ECO:0000313" key="7">
    <source>
        <dbReference type="Proteomes" id="UP000095546"/>
    </source>
</evidence>
<keyword evidence="4" id="KW-0067">ATP-binding</keyword>
<evidence type="ECO:0000256" key="1">
    <source>
        <dbReference type="ARBA" id="ARBA00022679"/>
    </source>
</evidence>
<gene>
    <name evidence="6" type="ORF">ERS852385_00792</name>
</gene>
<keyword evidence="7" id="KW-1185">Reference proteome</keyword>
<dbReference type="InterPro" id="IPR006204">
    <property type="entry name" value="GHMP_kinase_N_dom"/>
</dbReference>
<evidence type="ECO:0000256" key="4">
    <source>
        <dbReference type="ARBA" id="ARBA00022840"/>
    </source>
</evidence>
<dbReference type="PANTHER" id="PTHR43527:SF1">
    <property type="entry name" value="L-THREONINE KINASE"/>
    <property type="match status" value="1"/>
</dbReference>
<organism evidence="6 7">
    <name type="scientific">Mitsuokella jalaludinii</name>
    <dbReference type="NCBI Taxonomy" id="187979"/>
    <lineage>
        <taxon>Bacteria</taxon>
        <taxon>Bacillati</taxon>
        <taxon>Bacillota</taxon>
        <taxon>Negativicutes</taxon>
        <taxon>Selenomonadales</taxon>
        <taxon>Selenomonadaceae</taxon>
        <taxon>Mitsuokella</taxon>
    </lineage>
</organism>
<feature type="domain" description="GHMP kinase N-terminal" evidence="5">
    <location>
        <begin position="62"/>
        <end position="128"/>
    </location>
</feature>
<reference evidence="6 7" key="1">
    <citation type="submission" date="2015-09" db="EMBL/GenBank/DDBJ databases">
        <authorList>
            <consortium name="Pathogen Informatics"/>
        </authorList>
    </citation>
    <scope>NUCLEOTIDE SEQUENCE [LARGE SCALE GENOMIC DNA]</scope>
    <source>
        <strain evidence="6 7">2789STDY5608828</strain>
    </source>
</reference>